<feature type="non-terminal residue" evidence="1">
    <location>
        <position position="78"/>
    </location>
</feature>
<protein>
    <submittedName>
        <fullName evidence="1">Uncharacterized protein</fullName>
    </submittedName>
</protein>
<reference evidence="1" key="1">
    <citation type="submission" date="2018-05" db="EMBL/GenBank/DDBJ databases">
        <authorList>
            <person name="Lanie J.A."/>
            <person name="Ng W.-L."/>
            <person name="Kazmierczak K.M."/>
            <person name="Andrzejewski T.M."/>
            <person name="Davidsen T.M."/>
            <person name="Wayne K.J."/>
            <person name="Tettelin H."/>
            <person name="Glass J.I."/>
            <person name="Rusch D."/>
            <person name="Podicherti R."/>
            <person name="Tsui H.-C.T."/>
            <person name="Winkler M.E."/>
        </authorList>
    </citation>
    <scope>NUCLEOTIDE SEQUENCE</scope>
</reference>
<proteinExistence type="predicted"/>
<dbReference type="EMBL" id="UINC01215288">
    <property type="protein sequence ID" value="SVE40910.1"/>
    <property type="molecule type" value="Genomic_DNA"/>
</dbReference>
<dbReference type="AlphaFoldDB" id="A0A383D9C6"/>
<evidence type="ECO:0000313" key="1">
    <source>
        <dbReference type="EMBL" id="SVE40910.1"/>
    </source>
</evidence>
<sequence length="78" mass="9319">MENIYLVEPSFLYEDIQVRLPYSTGLIWSHCKTNKIIEKNYKLSDILFVRDEIDKFVDNIHNPSVIGFSCFVWNWAFN</sequence>
<organism evidence="1">
    <name type="scientific">marine metagenome</name>
    <dbReference type="NCBI Taxonomy" id="408172"/>
    <lineage>
        <taxon>unclassified sequences</taxon>
        <taxon>metagenomes</taxon>
        <taxon>ecological metagenomes</taxon>
    </lineage>
</organism>
<gene>
    <name evidence="1" type="ORF">METZ01_LOCUS493764</name>
</gene>
<accession>A0A383D9C6</accession>
<name>A0A383D9C6_9ZZZZ</name>